<evidence type="ECO:0000256" key="4">
    <source>
        <dbReference type="ARBA" id="ARBA00022759"/>
    </source>
</evidence>
<comment type="similarity">
    <text evidence="9">Belongs to the metallo-beta-lactamase superfamily. RNA-metabolizing metallo-beta-lactamase-like family. Bacterial RNase J subfamily.</text>
</comment>
<dbReference type="InterPro" id="IPR042173">
    <property type="entry name" value="RNase_J_2"/>
</dbReference>
<dbReference type="PANTHER" id="PTHR43694:SF1">
    <property type="entry name" value="RIBONUCLEASE J"/>
    <property type="match status" value="1"/>
</dbReference>
<reference evidence="14 15" key="1">
    <citation type="journal article" date="2015" name="Nature">
        <title>rRNA introns, odd ribosomes, and small enigmatic genomes across a large radiation of phyla.</title>
        <authorList>
            <person name="Brown C.T."/>
            <person name="Hug L.A."/>
            <person name="Thomas B.C."/>
            <person name="Sharon I."/>
            <person name="Castelle C.J."/>
            <person name="Singh A."/>
            <person name="Wilkins M.J."/>
            <person name="Williams K.H."/>
            <person name="Banfield J.F."/>
        </authorList>
    </citation>
    <scope>NUCLEOTIDE SEQUENCE [LARGE SCALE GENOMIC DNA]</scope>
</reference>
<evidence type="ECO:0000259" key="13">
    <source>
        <dbReference type="SMART" id="SM00849"/>
    </source>
</evidence>
<dbReference type="InterPro" id="IPR036866">
    <property type="entry name" value="RibonucZ/Hydroxyglut_hydro"/>
</dbReference>
<proteinExistence type="inferred from homology"/>
<feature type="binding site" evidence="9 11">
    <location>
        <begin position="374"/>
        <end position="378"/>
    </location>
    <ligand>
        <name>substrate</name>
    </ligand>
</feature>
<evidence type="ECO:0000256" key="7">
    <source>
        <dbReference type="ARBA" id="ARBA00022839"/>
    </source>
</evidence>
<dbReference type="PANTHER" id="PTHR43694">
    <property type="entry name" value="RIBONUCLEASE J"/>
    <property type="match status" value="1"/>
</dbReference>
<dbReference type="Gene3D" id="3.40.50.10710">
    <property type="entry name" value="Metallo-hydrolase/oxidoreductase"/>
    <property type="match status" value="1"/>
</dbReference>
<evidence type="ECO:0000313" key="15">
    <source>
        <dbReference type="Proteomes" id="UP000034543"/>
    </source>
</evidence>
<dbReference type="GO" id="GO:0005737">
    <property type="term" value="C:cytoplasm"/>
    <property type="evidence" value="ECO:0007669"/>
    <property type="project" value="UniProtKB-SubCell"/>
</dbReference>
<evidence type="ECO:0000256" key="12">
    <source>
        <dbReference type="PIRSR" id="PIRSR004803-3"/>
    </source>
</evidence>
<comment type="function">
    <text evidence="9">An RNase that has 5'-3' exonuclease and possibly endonuclease activity. Involved in maturation of rRNA and in some organisms also mRNA maturation and/or decay.</text>
</comment>
<gene>
    <name evidence="9" type="primary">rnj</name>
    <name evidence="14" type="ORF">UV59_C0019G0027</name>
</gene>
<feature type="binding site" evidence="12">
    <location>
        <position position="88"/>
    </location>
    <ligand>
        <name>Zn(2+)</name>
        <dbReference type="ChEBI" id="CHEBI:29105"/>
        <label>1</label>
        <note>catalytic</note>
    </ligand>
</feature>
<feature type="binding site" evidence="12">
    <location>
        <position position="60"/>
    </location>
    <ligand>
        <name>Ca(2+)</name>
        <dbReference type="ChEBI" id="CHEBI:29108"/>
    </ligand>
</feature>
<evidence type="ECO:0000256" key="8">
    <source>
        <dbReference type="ARBA" id="ARBA00022884"/>
    </source>
</evidence>
<dbReference type="NCBIfam" id="TIGR00649">
    <property type="entry name" value="MG423"/>
    <property type="match status" value="1"/>
</dbReference>
<feature type="binding site" evidence="12">
    <location>
        <position position="87"/>
    </location>
    <ligand>
        <name>Zn(2+)</name>
        <dbReference type="ChEBI" id="CHEBI:29105"/>
        <label>1</label>
        <note>catalytic</note>
    </ligand>
</feature>
<feature type="binding site" evidence="12">
    <location>
        <position position="58"/>
    </location>
    <ligand>
        <name>Ca(2+)</name>
        <dbReference type="ChEBI" id="CHEBI:29108"/>
    </ligand>
</feature>
<dbReference type="Pfam" id="PF17770">
    <property type="entry name" value="RNase_J_C"/>
    <property type="match status" value="1"/>
</dbReference>
<evidence type="ECO:0000256" key="1">
    <source>
        <dbReference type="ARBA" id="ARBA00022490"/>
    </source>
</evidence>
<dbReference type="EMBL" id="LCFB01000019">
    <property type="protein sequence ID" value="KKS84452.1"/>
    <property type="molecule type" value="Genomic_DNA"/>
</dbReference>
<dbReference type="Pfam" id="PF22505">
    <property type="entry name" value="RNase_J_b_CASP"/>
    <property type="match status" value="1"/>
</dbReference>
<comment type="subunit">
    <text evidence="9">Homodimer, may be a subunit of the RNA degradosome.</text>
</comment>
<feature type="active site" description="Proton donor" evidence="10">
    <location>
        <position position="204"/>
    </location>
</feature>
<evidence type="ECO:0000256" key="6">
    <source>
        <dbReference type="ARBA" id="ARBA00022833"/>
    </source>
</evidence>
<evidence type="ECO:0000256" key="5">
    <source>
        <dbReference type="ARBA" id="ARBA00022801"/>
    </source>
</evidence>
<feature type="binding site" evidence="12">
    <location>
        <position position="83"/>
    </location>
    <ligand>
        <name>Zn(2+)</name>
        <dbReference type="ChEBI" id="CHEBI:29105"/>
        <label>1</label>
        <note>catalytic</note>
    </ligand>
</feature>
<dbReference type="GO" id="GO:0006364">
    <property type="term" value="P:rRNA processing"/>
    <property type="evidence" value="ECO:0007669"/>
    <property type="project" value="UniProtKB-UniRule"/>
</dbReference>
<keyword evidence="3 12" id="KW-0479">Metal-binding</keyword>
<dbReference type="SUPFAM" id="SSF56281">
    <property type="entry name" value="Metallo-hydrolase/oxidoreductase"/>
    <property type="match status" value="1"/>
</dbReference>
<keyword evidence="5 9" id="KW-0378">Hydrolase</keyword>
<dbReference type="InterPro" id="IPR011108">
    <property type="entry name" value="RMMBL"/>
</dbReference>
<dbReference type="InterPro" id="IPR030854">
    <property type="entry name" value="RNase_J_bac"/>
</dbReference>
<dbReference type="STRING" id="1618436.UV59_C0019G0027"/>
<dbReference type="CDD" id="cd07714">
    <property type="entry name" value="RNaseJ_MBL-fold"/>
    <property type="match status" value="1"/>
</dbReference>
<evidence type="ECO:0000256" key="2">
    <source>
        <dbReference type="ARBA" id="ARBA00022722"/>
    </source>
</evidence>
<feature type="binding site" evidence="12">
    <location>
        <position position="454"/>
    </location>
    <ligand>
        <name>Ca(2+)</name>
        <dbReference type="ChEBI" id="CHEBI:29108"/>
    </ligand>
</feature>
<evidence type="ECO:0000256" key="9">
    <source>
        <dbReference type="HAMAP-Rule" id="MF_01491"/>
    </source>
</evidence>
<keyword evidence="8 9" id="KW-0694">RNA-binding</keyword>
<comment type="subcellular location">
    <subcellularLocation>
        <location evidence="9">Cytoplasm</location>
    </subcellularLocation>
</comment>
<dbReference type="GO" id="GO:0003723">
    <property type="term" value="F:RNA binding"/>
    <property type="evidence" value="ECO:0007669"/>
    <property type="project" value="UniProtKB-UniRule"/>
</dbReference>
<feature type="binding site" evidence="12">
    <location>
        <position position="172"/>
    </location>
    <ligand>
        <name>Zn(2+)</name>
        <dbReference type="ChEBI" id="CHEBI:29105"/>
        <label>1</label>
        <note>catalytic</note>
    </ligand>
</feature>
<name>A0A0G1CFZ3_9BACT</name>
<keyword evidence="7 9" id="KW-0269">Exonuclease</keyword>
<evidence type="ECO:0000256" key="11">
    <source>
        <dbReference type="PIRSR" id="PIRSR004803-2"/>
    </source>
</evidence>
<dbReference type="Pfam" id="PF12706">
    <property type="entry name" value="Lactamase_B_2"/>
    <property type="match status" value="1"/>
</dbReference>
<dbReference type="GO" id="GO:0008270">
    <property type="term" value="F:zinc ion binding"/>
    <property type="evidence" value="ECO:0007669"/>
    <property type="project" value="InterPro"/>
</dbReference>
<feature type="binding site" evidence="12">
    <location>
        <position position="150"/>
    </location>
    <ligand>
        <name>Zn(2+)</name>
        <dbReference type="ChEBI" id="CHEBI:29105"/>
        <label>1</label>
        <note>catalytic</note>
    </ligand>
</feature>
<dbReference type="HAMAP" id="MF_01491">
    <property type="entry name" value="RNase_J_bact"/>
    <property type="match status" value="1"/>
</dbReference>
<sequence>MSHKIFVHDKQTVRIFPLGGIGNVTKNMYVYEYRLDGQLVDILLVDCGIGFPDETMYGVDLVIPDASYLLNKKDKIRAFILTHGHDDHIGALPYVLPKLPSFPIYATKLTAGFAEAKIREFGIGSKISVLPFTGTLTIGPFKITPVHVTHSIPDAANFVIETPIGIFYHGSDFKFDLTPPDNFPSELGKIAAAGEKGVLCLLSDSLGSERSGYTLSERIIEETIESEVRKCGGKLLFATQSSNISRIQQAVNVALQHNRKIAFVGRSMDQNSEVARRLGYLSIPESAIVHDKQILRLPDNLLFIIVAGSQGQTDSALARIARGEHKFVKLRDADTVILSADPIPGNENAVHELVDALTQGGARVSYSEVMEDLHVSGHGSQQDLRLMLSLTKPKFMLPIGGTYRHMVAYQKLAVEMGHDRSSVLIPGEGEVLEFSATHRPRVVERIETEQIMLDGLGVGDVGAIVLRDRRTLASEGIVVIMVPVEKSINRVRGEPDIVSRGFVYMKDSGAIVAEMKQIVNRHLRLKKGKIFDWHFIRRNIEEEVSRFLFKETGRKPLIVPVVIEV</sequence>
<dbReference type="Pfam" id="PF07521">
    <property type="entry name" value="RMMBL"/>
    <property type="match status" value="1"/>
</dbReference>
<protein>
    <recommendedName>
        <fullName evidence="9">Ribonuclease J</fullName>
        <shortName evidence="9">RNase J</shortName>
        <ecNumber evidence="9">3.1.-.-</ecNumber>
    </recommendedName>
</protein>
<keyword evidence="6 12" id="KW-0862">Zinc</keyword>
<comment type="cofactor">
    <cofactor evidence="12">
        <name>Ca(2+)</name>
        <dbReference type="ChEBI" id="CHEBI:29108"/>
    </cofactor>
    <text evidence="12">Binds 1 Ca(2+) cation per subunit. Seen in 1 crystal structure, it is not clear if it is physiologically important.</text>
</comment>
<dbReference type="Gene3D" id="3.10.20.580">
    <property type="match status" value="1"/>
</dbReference>
<keyword evidence="2 9" id="KW-0540">Nuclease</keyword>
<evidence type="ECO:0000256" key="3">
    <source>
        <dbReference type="ARBA" id="ARBA00022723"/>
    </source>
</evidence>
<feature type="active site" description="Proton acceptor" evidence="10">
    <location>
        <position position="378"/>
    </location>
</feature>
<dbReference type="Gene3D" id="3.60.15.10">
    <property type="entry name" value="Ribonuclease Z/Hydroxyacylglutathione hydrolase-like"/>
    <property type="match status" value="1"/>
</dbReference>
<evidence type="ECO:0000256" key="10">
    <source>
        <dbReference type="PIRSR" id="PIRSR004803-1"/>
    </source>
</evidence>
<dbReference type="GO" id="GO:0004534">
    <property type="term" value="F:5'-3' RNA exonuclease activity"/>
    <property type="evidence" value="ECO:0007669"/>
    <property type="project" value="UniProtKB-UniRule"/>
</dbReference>
<comment type="cofactor">
    <cofactor evidence="12">
        <name>Zn(2+)</name>
        <dbReference type="ChEBI" id="CHEBI:29105"/>
    </cofactor>
    <text evidence="12">Binds 2 Zn(2+) ions per subunit. It is not clear if Zn(2+) or Mg(2+) is physiologically important.</text>
</comment>
<feature type="domain" description="Metallo-beta-lactamase" evidence="13">
    <location>
        <begin position="25"/>
        <end position="224"/>
    </location>
</feature>
<keyword evidence="4 9" id="KW-0255">Endonuclease</keyword>
<comment type="caution">
    <text evidence="14">The sequence shown here is derived from an EMBL/GenBank/DDBJ whole genome shotgun (WGS) entry which is preliminary data.</text>
</comment>
<dbReference type="PATRIC" id="fig|1618436.3.peg.975"/>
<keyword evidence="1 9" id="KW-0963">Cytoplasm</keyword>
<dbReference type="InterPro" id="IPR004613">
    <property type="entry name" value="RNase_J"/>
</dbReference>
<dbReference type="AlphaFoldDB" id="A0A0G1CFZ3"/>
<dbReference type="PIRSF" id="PIRSF004803">
    <property type="entry name" value="RnjA"/>
    <property type="match status" value="1"/>
</dbReference>
<accession>A0A0G1CFZ3</accession>
<dbReference type="InterPro" id="IPR041636">
    <property type="entry name" value="RNase_J_C"/>
</dbReference>
<evidence type="ECO:0000313" key="14">
    <source>
        <dbReference type="EMBL" id="KKS84452.1"/>
    </source>
</evidence>
<keyword evidence="12" id="KW-0106">Calcium</keyword>
<dbReference type="SMART" id="SM00849">
    <property type="entry name" value="Lactamase_B"/>
    <property type="match status" value="1"/>
</dbReference>
<keyword evidence="9" id="KW-0698">rRNA processing</keyword>
<feature type="binding site" evidence="12">
    <location>
        <position position="85"/>
    </location>
    <ligand>
        <name>Zn(2+)</name>
        <dbReference type="ChEBI" id="CHEBI:29105"/>
        <label>1</label>
        <note>catalytic</note>
    </ligand>
</feature>
<dbReference type="EC" id="3.1.-.-" evidence="9"/>
<dbReference type="InterPro" id="IPR055132">
    <property type="entry name" value="RNase_J_b_CASP"/>
</dbReference>
<organism evidence="14 15">
    <name type="scientific">Candidatus Gottesmanbacteria bacterium GW2011_GWA1_43_11</name>
    <dbReference type="NCBI Taxonomy" id="1618436"/>
    <lineage>
        <taxon>Bacteria</taxon>
        <taxon>Candidatus Gottesmaniibacteriota</taxon>
    </lineage>
</organism>
<dbReference type="InterPro" id="IPR001279">
    <property type="entry name" value="Metallo-B-lactamas"/>
</dbReference>
<dbReference type="GO" id="GO:0004521">
    <property type="term" value="F:RNA endonuclease activity"/>
    <property type="evidence" value="ECO:0007669"/>
    <property type="project" value="UniProtKB-UniRule"/>
</dbReference>
<feature type="binding site" evidence="11">
    <location>
        <begin position="241"/>
        <end position="243"/>
    </location>
    <ligand>
        <name>substrate</name>
    </ligand>
</feature>
<dbReference type="Proteomes" id="UP000034543">
    <property type="component" value="Unassembled WGS sequence"/>
</dbReference>